<dbReference type="PANTHER" id="PTHR13422:SF12">
    <property type="entry name" value="SIN3-HDAC COMPLEX-ASSOCIATED FACTOR"/>
    <property type="match status" value="1"/>
</dbReference>
<gene>
    <name evidence="1" type="ORF">AFUS01_LOCUS12930</name>
</gene>
<accession>A0A8J2JXR0</accession>
<evidence type="ECO:0000313" key="1">
    <source>
        <dbReference type="EMBL" id="CAG7723870.1"/>
    </source>
</evidence>
<dbReference type="GO" id="GO:0070822">
    <property type="term" value="C:Sin3-type complex"/>
    <property type="evidence" value="ECO:0007669"/>
    <property type="project" value="TreeGrafter"/>
</dbReference>
<comment type="caution">
    <text evidence="1">The sequence shown here is derived from an EMBL/GenBank/DDBJ whole genome shotgun (WGS) entry which is preliminary data.</text>
</comment>
<keyword evidence="2" id="KW-1185">Reference proteome</keyword>
<name>A0A8J2JXR0_9HEXA</name>
<dbReference type="EMBL" id="CAJVCH010103388">
    <property type="protein sequence ID" value="CAG7723870.1"/>
    <property type="molecule type" value="Genomic_DNA"/>
</dbReference>
<reference evidence="1" key="1">
    <citation type="submission" date="2021-06" db="EMBL/GenBank/DDBJ databases">
        <authorList>
            <person name="Hodson N. C."/>
            <person name="Mongue J. A."/>
            <person name="Jaron S. K."/>
        </authorList>
    </citation>
    <scope>NUCLEOTIDE SEQUENCE</scope>
</reference>
<proteinExistence type="predicted"/>
<dbReference type="Proteomes" id="UP000708208">
    <property type="component" value="Unassembled WGS sequence"/>
</dbReference>
<dbReference type="InterPro" id="IPR026065">
    <property type="entry name" value="FAM60A"/>
</dbReference>
<dbReference type="GO" id="GO:0030336">
    <property type="term" value="P:negative regulation of cell migration"/>
    <property type="evidence" value="ECO:0007669"/>
    <property type="project" value="TreeGrafter"/>
</dbReference>
<dbReference type="AlphaFoldDB" id="A0A8J2JXR0"/>
<sequence>MFSFHKPRVYRSVAGCCICRAKSSSSRFTDSKRYEDVFFDCFKLREDRSGEICNACVLLVKRWKKLPQGSQRNWNHVVDARAGHGSKPLSKINKVKKNKLKTMKIKPIKGNLLKESDRENGFQIQLEVAEKMKKKLYIPQINRNRVSSPSGFSDDIHFAVDCLSSESGSCNSSVEASPVPSPGPINVEDEDSASVCISSSQILNQGGESGKSKKKRRSTGLIPQKNRMTMSSFLDLTFWKREKTCCGIIFKGPFGEVLLDRRFLNPCYCRSNPSSNLPSPQFETIPAMKVKGSAIECFSIETTFDDDSSKAAIEAFRMLSSKPTLENKLLGGSYVSNYTLKVD</sequence>
<organism evidence="1 2">
    <name type="scientific">Allacma fusca</name>
    <dbReference type="NCBI Taxonomy" id="39272"/>
    <lineage>
        <taxon>Eukaryota</taxon>
        <taxon>Metazoa</taxon>
        <taxon>Ecdysozoa</taxon>
        <taxon>Arthropoda</taxon>
        <taxon>Hexapoda</taxon>
        <taxon>Collembola</taxon>
        <taxon>Symphypleona</taxon>
        <taxon>Sminthuridae</taxon>
        <taxon>Allacma</taxon>
    </lineage>
</organism>
<evidence type="ECO:0008006" key="3">
    <source>
        <dbReference type="Google" id="ProtNLM"/>
    </source>
</evidence>
<dbReference type="PANTHER" id="PTHR13422">
    <property type="entry name" value="SIN3-HDAC COMPLEX-ASSOCIATED FACTOR"/>
    <property type="match status" value="1"/>
</dbReference>
<protein>
    <recommendedName>
        <fullName evidence="3">Protein FAM60A</fullName>
    </recommendedName>
</protein>
<evidence type="ECO:0000313" key="2">
    <source>
        <dbReference type="Proteomes" id="UP000708208"/>
    </source>
</evidence>
<dbReference type="Pfam" id="PF15396">
    <property type="entry name" value="FAM60A"/>
    <property type="match status" value="1"/>
</dbReference>
<dbReference type="OrthoDB" id="10023333at2759"/>